<sequence length="255" mass="27934">MGSMTPNPPDGVNVPPPLLPFASNPVSTYSSITQSIPSVNVPSYAHRFKDSLRNLKNVISPTQDLEGIPEVQAPESILLKTSKTWKDHIVAIFYGRTPHPSKIFHDLNPVWGKHGNITVCAASEFTCLIFFPLVSTRKWVLDVGYWQVADASKATGSQKETPEKKTPTPKSLGHRFDLPKWLVIGGHSLLIVLTAVSGSVSSEKPKDISPVLDKEGKNFCSSIHSLKVTDVDDAGFQPSPAAIKKERKKLRRGSF</sequence>
<dbReference type="Proteomes" id="UP000028999">
    <property type="component" value="Unassembled WGS sequence"/>
</dbReference>
<accession>A0A078FSH0</accession>
<organism evidence="2 3">
    <name type="scientific">Brassica napus</name>
    <name type="common">Rape</name>
    <dbReference type="NCBI Taxonomy" id="3708"/>
    <lineage>
        <taxon>Eukaryota</taxon>
        <taxon>Viridiplantae</taxon>
        <taxon>Streptophyta</taxon>
        <taxon>Embryophyta</taxon>
        <taxon>Tracheophyta</taxon>
        <taxon>Spermatophyta</taxon>
        <taxon>Magnoliopsida</taxon>
        <taxon>eudicotyledons</taxon>
        <taxon>Gunneridae</taxon>
        <taxon>Pentapetalae</taxon>
        <taxon>rosids</taxon>
        <taxon>malvids</taxon>
        <taxon>Brassicales</taxon>
        <taxon>Brassicaceae</taxon>
        <taxon>Brassiceae</taxon>
        <taxon>Brassica</taxon>
    </lineage>
</organism>
<dbReference type="STRING" id="3708.A0A078FSH0"/>
<proteinExistence type="predicted"/>
<dbReference type="AlphaFoldDB" id="A0A078FSH0"/>
<reference evidence="2 3" key="1">
    <citation type="journal article" date="2014" name="Science">
        <title>Plant genetics. Early allopolyploid evolution in the post-Neolithic Brassica napus oilseed genome.</title>
        <authorList>
            <person name="Chalhoub B."/>
            <person name="Denoeud F."/>
            <person name="Liu S."/>
            <person name="Parkin I.A."/>
            <person name="Tang H."/>
            <person name="Wang X."/>
            <person name="Chiquet J."/>
            <person name="Belcram H."/>
            <person name="Tong C."/>
            <person name="Samans B."/>
            <person name="Correa M."/>
            <person name="Da Silva C."/>
            <person name="Just J."/>
            <person name="Falentin C."/>
            <person name="Koh C.S."/>
            <person name="Le Clainche I."/>
            <person name="Bernard M."/>
            <person name="Bento P."/>
            <person name="Noel B."/>
            <person name="Labadie K."/>
            <person name="Alberti A."/>
            <person name="Charles M."/>
            <person name="Arnaud D."/>
            <person name="Guo H."/>
            <person name="Daviaud C."/>
            <person name="Alamery S."/>
            <person name="Jabbari K."/>
            <person name="Zhao M."/>
            <person name="Edger P.P."/>
            <person name="Chelaifa H."/>
            <person name="Tack D."/>
            <person name="Lassalle G."/>
            <person name="Mestiri I."/>
            <person name="Schnel N."/>
            <person name="Le Paslier M.C."/>
            <person name="Fan G."/>
            <person name="Renault V."/>
            <person name="Bayer P.E."/>
            <person name="Golicz A.A."/>
            <person name="Manoli S."/>
            <person name="Lee T.H."/>
            <person name="Thi V.H."/>
            <person name="Chalabi S."/>
            <person name="Hu Q."/>
            <person name="Fan C."/>
            <person name="Tollenaere R."/>
            <person name="Lu Y."/>
            <person name="Battail C."/>
            <person name="Shen J."/>
            <person name="Sidebottom C.H."/>
            <person name="Wang X."/>
            <person name="Canaguier A."/>
            <person name="Chauveau A."/>
            <person name="Berard A."/>
            <person name="Deniot G."/>
            <person name="Guan M."/>
            <person name="Liu Z."/>
            <person name="Sun F."/>
            <person name="Lim Y.P."/>
            <person name="Lyons E."/>
            <person name="Town C.D."/>
            <person name="Bancroft I."/>
            <person name="Wang X."/>
            <person name="Meng J."/>
            <person name="Ma J."/>
            <person name="Pires J.C."/>
            <person name="King G.J."/>
            <person name="Brunel D."/>
            <person name="Delourme R."/>
            <person name="Renard M."/>
            <person name="Aury J.M."/>
            <person name="Adams K.L."/>
            <person name="Batley J."/>
            <person name="Snowdon R.J."/>
            <person name="Tost J."/>
            <person name="Edwards D."/>
            <person name="Zhou Y."/>
            <person name="Hua W."/>
            <person name="Sharpe A.G."/>
            <person name="Paterson A.H."/>
            <person name="Guan C."/>
            <person name="Wincker P."/>
        </authorList>
    </citation>
    <scope>NUCLEOTIDE SEQUENCE [LARGE SCALE GENOMIC DNA]</scope>
    <source>
        <strain evidence="3">cv. Darmor-bzh</strain>
    </source>
</reference>
<dbReference type="EMBL" id="HG994366">
    <property type="protein sequence ID" value="CAF1919785.1"/>
    <property type="molecule type" value="Genomic_DNA"/>
</dbReference>
<gene>
    <name evidence="2" type="primary">BnaC02g34160D</name>
    <name evidence="1" type="ORF">DARMORV10_C02P50050.1</name>
    <name evidence="2" type="ORF">GSBRNA2T00090102001</name>
</gene>
<evidence type="ECO:0000313" key="2">
    <source>
        <dbReference type="EMBL" id="CDY15797.1"/>
    </source>
</evidence>
<dbReference type="Proteomes" id="UP001295469">
    <property type="component" value="Chromosome C02"/>
</dbReference>
<reference evidence="2" key="2">
    <citation type="submission" date="2014-06" db="EMBL/GenBank/DDBJ databases">
        <authorList>
            <person name="Genoscope - CEA"/>
        </authorList>
    </citation>
    <scope>NUCLEOTIDE SEQUENCE</scope>
</reference>
<dbReference type="EMBL" id="LK032058">
    <property type="protein sequence ID" value="CDY15797.1"/>
    <property type="molecule type" value="Genomic_DNA"/>
</dbReference>
<dbReference type="PaxDb" id="3708-A0A078FSH0"/>
<protein>
    <submittedName>
        <fullName evidence="1">(rape) hypothetical protein</fullName>
    </submittedName>
    <submittedName>
        <fullName evidence="2">BnaC02g34160D protein</fullName>
    </submittedName>
</protein>
<evidence type="ECO:0000313" key="3">
    <source>
        <dbReference type="Proteomes" id="UP000028999"/>
    </source>
</evidence>
<evidence type="ECO:0000313" key="1">
    <source>
        <dbReference type="EMBL" id="CAF1919785.1"/>
    </source>
</evidence>
<keyword evidence="3" id="KW-1185">Reference proteome</keyword>
<name>A0A078FSH0_BRANA</name>
<reference evidence="1" key="3">
    <citation type="submission" date="2021-01" db="EMBL/GenBank/DDBJ databases">
        <authorList>
            <consortium name="Genoscope - CEA"/>
            <person name="William W."/>
        </authorList>
    </citation>
    <scope>NUCLEOTIDE SEQUENCE</scope>
</reference>
<dbReference type="Gramene" id="CDY15797">
    <property type="protein sequence ID" value="CDY15797"/>
    <property type="gene ID" value="GSBRNA2T00090102001"/>
</dbReference>